<feature type="region of interest" description="Disordered" evidence="2">
    <location>
        <begin position="1"/>
        <end position="23"/>
    </location>
</feature>
<feature type="compositionally biased region" description="Polar residues" evidence="2">
    <location>
        <begin position="73"/>
        <end position="109"/>
    </location>
</feature>
<dbReference type="Proteomes" id="UP000235786">
    <property type="component" value="Unassembled WGS sequence"/>
</dbReference>
<evidence type="ECO:0000259" key="4">
    <source>
        <dbReference type="PROSITE" id="PS50157"/>
    </source>
</evidence>
<feature type="region of interest" description="Disordered" evidence="2">
    <location>
        <begin position="1561"/>
        <end position="1593"/>
    </location>
</feature>
<evidence type="ECO:0000313" key="5">
    <source>
        <dbReference type="EMBL" id="PMD46855.1"/>
    </source>
</evidence>
<dbReference type="PROSITE" id="PS00028">
    <property type="entry name" value="ZINC_FINGER_C2H2_1"/>
    <property type="match status" value="1"/>
</dbReference>
<evidence type="ECO:0000256" key="1">
    <source>
        <dbReference type="PROSITE-ProRule" id="PRU00042"/>
    </source>
</evidence>
<keyword evidence="1" id="KW-0862">Zinc</keyword>
<dbReference type="PROSITE" id="PS50157">
    <property type="entry name" value="ZINC_FINGER_C2H2_2"/>
    <property type="match status" value="1"/>
</dbReference>
<keyword evidence="3" id="KW-1133">Transmembrane helix</keyword>
<dbReference type="EMBL" id="KZ613939">
    <property type="protein sequence ID" value="PMD46855.1"/>
    <property type="molecule type" value="Genomic_DNA"/>
</dbReference>
<evidence type="ECO:0000313" key="6">
    <source>
        <dbReference type="Proteomes" id="UP000235786"/>
    </source>
</evidence>
<sequence length="1641" mass="183262">MDWNRGCQQASGEGSQMPIADGQNNWELPLDFALGQSMDFTPNSQNNHVQGFESFDLNFGASSAPYSFGDFSIPTQPSISQQGTVDPTLLSQHNWPSSETESTASSFDGHSSGFEKHSSTSSLATYSTNSSSFSQNQEGDSFNTSKPNKRRYCERAMDDPVPQAAQVQLVYPEDMLRLEPNQTAISIFESWLSACPSIYPEDSEFSNLAALTKIDARVVKSWFVARLRAHRMDRANSMFEDWLDSYPLVYPGDEEFRSLAGLTRLSLDTVRLWFAQKLRCKASTTLSSDPLSATGSLGYEPAVSRFAAFPAMATPQQPSILQRAASWVKEEREPKCEASQDQSLLLRDDNKPFQCTRKCGKKFRDRDDWRKHEEVNWPQEGWVCDLPASVVVAGIQICTHCGIPNPEMDHFKTHKKAICSNKLFTARGRLHHRKQHFLQHFDNLHPHVPCDDYVRSSHFSVDSNFPRRCGFCSHRFIHWKDRVEHIGVHFHDEGKDMTQWNDRTEADDGSGNQRDDKGDNDDDRNPDDASDSDDDDSDDLPPRSAPKKKVQARGSRSKGKSSTTAANYNHCSIQSGLHIQQEEDKPYPLRRPRPEISPGYSVLSISRPLTIAAPRRLTPLYTVERSLDPLQTPQHARPSIARPALKPQSRTLDATQEPLEDLPQPMCSDEKLPAPSREENAVPNDPLSDKVYDSITACGTAAFHDKKHSSSSQNHRISWIMIIFLMLCITLFIGGMSTRMMLRSGSTVAAYETWSNEYSGLSTPSSLPQSPVMSVPESRIGDTEVLSVNYFSDADSMSDTPSPMFELPALDSVVLDWLDSTIMYFVKNNHIPSIPALELFKVTWSELQDEHKSSSDTWQSTPSADQKMPTDPQSQLSRPTWLYETTPWLDYKDLGHELLASFGLDDYRDSGWRDGSIGMGTGSSRWWRSNEESEVLEVLMQTYLVALYERVYMDIIFSASKWKDSDVKAPQWRTEDSMKSLEPGDISALLDLLGLQATVLSSNDGALLFSAHPGSVISTGALWNCSTGCFLGDLSALLVETLTSDDAGDFTTTTFSFFWLDIASGTAIRWPFKTTDMADNGNETVIMVKSRDARQEDSVQSDSGQCAAGSSSYPSCLAQNLDSGWSAIPGPGSILCAFIFLTVLCLNVMSCAIEIFCFGDTFLPGLFTTTTLNLLELIITIALPIWYMANLRLSSEWNIGEYLVLTAGRIFIAFGLRTYRMKYLGKWVAYTPGLLILSQLIWAIVLPIFATQWAQPVCAFVLPAVVFCLTIPRMSKAQFEAKIASAQTLPVESSFVPSKTEYSCRLTNLGLTWQYIVHLLPNPIDFLWTRAAALARIPYQVKTINDRTLNDMYEANPRERMASRVPRSGDLATESDDDNIFPLPASTTEPPHHIFCQPRSILKRLSDATSSGGQLLPLVSPILGFMIPRSISLNWTTSIMAWCGFDTPDANEMIKICLSVNNTWRWRFIIGSAALAGINLRNSRYQKPLRLFVAIAIVIPFTFVDRDVLFSDTALLALNIFGALASGLLWGLVIWQHMKFHSLMRKHYGLEHSMKVASLSKRNTSIQDPDTRTHSLTSDDQLPNHSNRSHMMSMQKSGNDIGVVSWNIDPTTDIGAWAGENTSGDGYPLALTDLDKPMNLG</sequence>
<feature type="transmembrane region" description="Helical" evidence="3">
    <location>
        <begin position="1134"/>
        <end position="1156"/>
    </location>
</feature>
<gene>
    <name evidence="5" type="ORF">L207DRAFT_562088</name>
</gene>
<feature type="domain" description="C2H2-type" evidence="4">
    <location>
        <begin position="353"/>
        <end position="381"/>
    </location>
</feature>
<feature type="compositionally biased region" description="Basic and acidic residues" evidence="2">
    <location>
        <begin position="668"/>
        <end position="680"/>
    </location>
</feature>
<keyword evidence="3" id="KW-0812">Transmembrane</keyword>
<feature type="transmembrane region" description="Helical" evidence="3">
    <location>
        <begin position="1227"/>
        <end position="1247"/>
    </location>
</feature>
<keyword evidence="6" id="KW-1185">Reference proteome</keyword>
<feature type="compositionally biased region" description="Low complexity" evidence="2">
    <location>
        <begin position="119"/>
        <end position="134"/>
    </location>
</feature>
<accession>A0A2J6S7W1</accession>
<protein>
    <recommendedName>
        <fullName evidence="4">C2H2-type domain-containing protein</fullName>
    </recommendedName>
</protein>
<dbReference type="GO" id="GO:0008270">
    <property type="term" value="F:zinc ion binding"/>
    <property type="evidence" value="ECO:0007669"/>
    <property type="project" value="UniProtKB-KW"/>
</dbReference>
<feature type="compositionally biased region" description="Basic residues" evidence="2">
    <location>
        <begin position="545"/>
        <end position="559"/>
    </location>
</feature>
<feature type="region of interest" description="Disordered" evidence="2">
    <location>
        <begin position="73"/>
        <end position="148"/>
    </location>
</feature>
<organism evidence="5 6">
    <name type="scientific">Hyaloscypha variabilis (strain UAMH 11265 / GT02V1 / F)</name>
    <name type="common">Meliniomyces variabilis</name>
    <dbReference type="NCBI Taxonomy" id="1149755"/>
    <lineage>
        <taxon>Eukaryota</taxon>
        <taxon>Fungi</taxon>
        <taxon>Dikarya</taxon>
        <taxon>Ascomycota</taxon>
        <taxon>Pezizomycotina</taxon>
        <taxon>Leotiomycetes</taxon>
        <taxon>Helotiales</taxon>
        <taxon>Hyaloscyphaceae</taxon>
        <taxon>Hyaloscypha</taxon>
        <taxon>Hyaloscypha variabilis</taxon>
    </lineage>
</organism>
<evidence type="ECO:0000256" key="2">
    <source>
        <dbReference type="SAM" id="MobiDB-lite"/>
    </source>
</evidence>
<keyword evidence="1" id="KW-0479">Metal-binding</keyword>
<dbReference type="InterPro" id="IPR013087">
    <property type="entry name" value="Znf_C2H2_type"/>
</dbReference>
<dbReference type="OrthoDB" id="3564142at2759"/>
<keyword evidence="3" id="KW-0472">Membrane</keyword>
<dbReference type="STRING" id="1149755.A0A2J6S7W1"/>
<feature type="transmembrane region" description="Helical" evidence="3">
    <location>
        <begin position="717"/>
        <end position="736"/>
    </location>
</feature>
<feature type="compositionally biased region" description="Polar residues" evidence="2">
    <location>
        <begin position="855"/>
        <end position="864"/>
    </location>
</feature>
<feature type="transmembrane region" description="Helical" evidence="3">
    <location>
        <begin position="1162"/>
        <end position="1187"/>
    </location>
</feature>
<reference evidence="5 6" key="1">
    <citation type="submission" date="2016-04" db="EMBL/GenBank/DDBJ databases">
        <title>A degradative enzymes factory behind the ericoid mycorrhizal symbiosis.</title>
        <authorList>
            <consortium name="DOE Joint Genome Institute"/>
            <person name="Martino E."/>
            <person name="Morin E."/>
            <person name="Grelet G."/>
            <person name="Kuo A."/>
            <person name="Kohler A."/>
            <person name="Daghino S."/>
            <person name="Barry K."/>
            <person name="Choi C."/>
            <person name="Cichocki N."/>
            <person name="Clum A."/>
            <person name="Copeland A."/>
            <person name="Hainaut M."/>
            <person name="Haridas S."/>
            <person name="Labutti K."/>
            <person name="Lindquist E."/>
            <person name="Lipzen A."/>
            <person name="Khouja H.-R."/>
            <person name="Murat C."/>
            <person name="Ohm R."/>
            <person name="Olson A."/>
            <person name="Spatafora J."/>
            <person name="Veneault-Fourrey C."/>
            <person name="Henrissat B."/>
            <person name="Grigoriev I."/>
            <person name="Martin F."/>
            <person name="Perotto S."/>
        </authorList>
    </citation>
    <scope>NUCLEOTIDE SEQUENCE [LARGE SCALE GENOMIC DNA]</scope>
    <source>
        <strain evidence="5 6">F</strain>
    </source>
</reference>
<feature type="region of interest" description="Disordered" evidence="2">
    <location>
        <begin position="628"/>
        <end position="688"/>
    </location>
</feature>
<feature type="transmembrane region" description="Helical" evidence="3">
    <location>
        <begin position="1516"/>
        <end position="1535"/>
    </location>
</feature>
<keyword evidence="1" id="KW-0863">Zinc-finger</keyword>
<feature type="compositionally biased region" description="Acidic residues" evidence="2">
    <location>
        <begin position="518"/>
        <end position="539"/>
    </location>
</feature>
<feature type="compositionally biased region" description="Polar residues" evidence="2">
    <location>
        <begin position="1"/>
        <end position="14"/>
    </location>
</feature>
<feature type="transmembrane region" description="Helical" evidence="3">
    <location>
        <begin position="1488"/>
        <end position="1504"/>
    </location>
</feature>
<feature type="region of interest" description="Disordered" evidence="2">
    <location>
        <begin position="851"/>
        <end position="877"/>
    </location>
</feature>
<proteinExistence type="predicted"/>
<feature type="region of interest" description="Disordered" evidence="2">
    <location>
        <begin position="499"/>
        <end position="595"/>
    </location>
</feature>
<feature type="compositionally biased region" description="Polar residues" evidence="2">
    <location>
        <begin position="135"/>
        <end position="146"/>
    </location>
</feature>
<feature type="compositionally biased region" description="Polar residues" evidence="2">
    <location>
        <begin position="560"/>
        <end position="578"/>
    </location>
</feature>
<name>A0A2J6S7W1_HYAVF</name>
<evidence type="ECO:0000256" key="3">
    <source>
        <dbReference type="SAM" id="Phobius"/>
    </source>
</evidence>
<feature type="transmembrane region" description="Helical" evidence="3">
    <location>
        <begin position="1253"/>
        <end position="1272"/>
    </location>
</feature>